<dbReference type="AlphaFoldDB" id="A0A372MJZ4"/>
<keyword evidence="9" id="KW-1185">Reference proteome</keyword>
<dbReference type="FunFam" id="3.30.420.100:FF:000001">
    <property type="entry name" value="50S ribosomal protein L18"/>
    <property type="match status" value="1"/>
</dbReference>
<comment type="caution">
    <text evidence="8">The sequence shown here is derived from an EMBL/GenBank/DDBJ whole genome shotgun (WGS) entry which is preliminary data.</text>
</comment>
<keyword evidence="2 7" id="KW-0699">rRNA-binding</keyword>
<comment type="subunit">
    <text evidence="7">Part of the 50S ribosomal subunit; part of the 5S rRNA/L5/L18/L25 subcomplex. Contacts the 5S and 23S rRNAs.</text>
</comment>
<comment type="function">
    <text evidence="7">This is one of the proteins that bind and probably mediate the attachment of the 5S RNA into the large ribosomal subunit, where it forms part of the central protuberance.</text>
</comment>
<dbReference type="PANTHER" id="PTHR12899:SF3">
    <property type="entry name" value="LARGE RIBOSOMAL SUBUNIT PROTEIN UL18M"/>
    <property type="match status" value="1"/>
</dbReference>
<keyword evidence="4 7" id="KW-0689">Ribosomal protein</keyword>
<keyword evidence="3 7" id="KW-0694">RNA-binding</keyword>
<evidence type="ECO:0000256" key="3">
    <source>
        <dbReference type="ARBA" id="ARBA00022884"/>
    </source>
</evidence>
<evidence type="ECO:0000256" key="6">
    <source>
        <dbReference type="ARBA" id="ARBA00035197"/>
    </source>
</evidence>
<dbReference type="OrthoDB" id="9810939at2"/>
<protein>
    <recommendedName>
        <fullName evidence="6 7">Large ribosomal subunit protein uL18</fullName>
    </recommendedName>
</protein>
<dbReference type="Pfam" id="PF00861">
    <property type="entry name" value="Ribosomal_L18p"/>
    <property type="match status" value="1"/>
</dbReference>
<dbReference type="CDD" id="cd00432">
    <property type="entry name" value="Ribosomal_L18_L5e"/>
    <property type="match status" value="1"/>
</dbReference>
<dbReference type="GO" id="GO:0006412">
    <property type="term" value="P:translation"/>
    <property type="evidence" value="ECO:0007669"/>
    <property type="project" value="UniProtKB-UniRule"/>
</dbReference>
<dbReference type="InterPro" id="IPR005484">
    <property type="entry name" value="Ribosomal_uL18_bac/plant/anim"/>
</dbReference>
<evidence type="ECO:0000256" key="5">
    <source>
        <dbReference type="ARBA" id="ARBA00023274"/>
    </source>
</evidence>
<gene>
    <name evidence="7" type="primary">rplR</name>
    <name evidence="8" type="ORF">DYP60_03235</name>
</gene>
<dbReference type="GO" id="GO:0022625">
    <property type="term" value="C:cytosolic large ribosomal subunit"/>
    <property type="evidence" value="ECO:0007669"/>
    <property type="project" value="TreeGrafter"/>
</dbReference>
<dbReference type="GO" id="GO:0003735">
    <property type="term" value="F:structural constituent of ribosome"/>
    <property type="evidence" value="ECO:0007669"/>
    <property type="project" value="InterPro"/>
</dbReference>
<dbReference type="PANTHER" id="PTHR12899">
    <property type="entry name" value="39S RIBOSOMAL PROTEIN L18, MITOCHONDRIAL"/>
    <property type="match status" value="1"/>
</dbReference>
<dbReference type="RefSeq" id="WP_117329448.1">
    <property type="nucleotide sequence ID" value="NZ_QUWK01000003.1"/>
</dbReference>
<organism evidence="8 9">
    <name type="scientific">Sphaerochaeta halotolerans</name>
    <dbReference type="NCBI Taxonomy" id="2293840"/>
    <lineage>
        <taxon>Bacteria</taxon>
        <taxon>Pseudomonadati</taxon>
        <taxon>Spirochaetota</taxon>
        <taxon>Spirochaetia</taxon>
        <taxon>Spirochaetales</taxon>
        <taxon>Sphaerochaetaceae</taxon>
        <taxon>Sphaerochaeta</taxon>
    </lineage>
</organism>
<dbReference type="Gene3D" id="3.30.420.100">
    <property type="match status" value="1"/>
</dbReference>
<keyword evidence="5 7" id="KW-0687">Ribonucleoprotein</keyword>
<dbReference type="EMBL" id="QUWK01000003">
    <property type="protein sequence ID" value="RFU95500.1"/>
    <property type="molecule type" value="Genomic_DNA"/>
</dbReference>
<dbReference type="SUPFAM" id="SSF53137">
    <property type="entry name" value="Translational machinery components"/>
    <property type="match status" value="1"/>
</dbReference>
<evidence type="ECO:0000256" key="7">
    <source>
        <dbReference type="HAMAP-Rule" id="MF_01337"/>
    </source>
</evidence>
<dbReference type="InterPro" id="IPR004389">
    <property type="entry name" value="Ribosomal_uL18_bac-type"/>
</dbReference>
<name>A0A372MJZ4_9SPIR</name>
<proteinExistence type="inferred from homology"/>
<sequence length="119" mass="13377">MNRVIDKRRKLARRKYHIRKHISGTASKPRMSVFRSNSHMYVQVIDDVAGNTLVAASTMEKELKGLKNTVADAAKLGETIGKRMLEKQIDTCVFDRNGYLFHGVVKSIADGARKVGVKF</sequence>
<dbReference type="Proteomes" id="UP000264002">
    <property type="component" value="Unassembled WGS sequence"/>
</dbReference>
<dbReference type="HAMAP" id="MF_01337_B">
    <property type="entry name" value="Ribosomal_uL18_B"/>
    <property type="match status" value="1"/>
</dbReference>
<evidence type="ECO:0000256" key="1">
    <source>
        <dbReference type="ARBA" id="ARBA00007116"/>
    </source>
</evidence>
<dbReference type="NCBIfam" id="TIGR00060">
    <property type="entry name" value="L18_bact"/>
    <property type="match status" value="1"/>
</dbReference>
<accession>A0A372MJZ4</accession>
<evidence type="ECO:0000313" key="8">
    <source>
        <dbReference type="EMBL" id="RFU95500.1"/>
    </source>
</evidence>
<reference evidence="9" key="1">
    <citation type="submission" date="2018-08" db="EMBL/GenBank/DDBJ databases">
        <authorList>
            <person name="Grouzdev D.S."/>
            <person name="Krutkina M.S."/>
        </authorList>
    </citation>
    <scope>NUCLEOTIDE SEQUENCE [LARGE SCALE GENOMIC DNA]</scope>
    <source>
        <strain evidence="9">4-11</strain>
    </source>
</reference>
<evidence type="ECO:0000256" key="4">
    <source>
        <dbReference type="ARBA" id="ARBA00022980"/>
    </source>
</evidence>
<dbReference type="GO" id="GO:0008097">
    <property type="term" value="F:5S rRNA binding"/>
    <property type="evidence" value="ECO:0007669"/>
    <property type="project" value="TreeGrafter"/>
</dbReference>
<reference evidence="8 9" key="2">
    <citation type="submission" date="2018-09" db="EMBL/GenBank/DDBJ databases">
        <title>Genome of Sphaerochaeta halotolerans strain 4-11.</title>
        <authorList>
            <person name="Nazina T.N."/>
            <person name="Sokolova D.S."/>
        </authorList>
    </citation>
    <scope>NUCLEOTIDE SEQUENCE [LARGE SCALE GENOMIC DNA]</scope>
    <source>
        <strain evidence="8 9">4-11</strain>
    </source>
</reference>
<evidence type="ECO:0000313" key="9">
    <source>
        <dbReference type="Proteomes" id="UP000264002"/>
    </source>
</evidence>
<comment type="similarity">
    <text evidence="1 7">Belongs to the universal ribosomal protein uL18 family.</text>
</comment>
<dbReference type="InterPro" id="IPR057268">
    <property type="entry name" value="Ribosomal_L18"/>
</dbReference>
<evidence type="ECO:0000256" key="2">
    <source>
        <dbReference type="ARBA" id="ARBA00022730"/>
    </source>
</evidence>